<dbReference type="KEGG" id="lcre:Pla8534_26780"/>
<protein>
    <submittedName>
        <fullName evidence="1">Uncharacterized protein</fullName>
    </submittedName>
</protein>
<dbReference type="EMBL" id="CP036433">
    <property type="protein sequence ID" value="QDU94870.1"/>
    <property type="molecule type" value="Genomic_DNA"/>
</dbReference>
<organism evidence="1 2">
    <name type="scientific">Lignipirellula cremea</name>
    <dbReference type="NCBI Taxonomy" id="2528010"/>
    <lineage>
        <taxon>Bacteria</taxon>
        <taxon>Pseudomonadati</taxon>
        <taxon>Planctomycetota</taxon>
        <taxon>Planctomycetia</taxon>
        <taxon>Pirellulales</taxon>
        <taxon>Pirellulaceae</taxon>
        <taxon>Lignipirellula</taxon>
    </lineage>
</organism>
<dbReference type="Proteomes" id="UP000317648">
    <property type="component" value="Chromosome"/>
</dbReference>
<accession>A0A518DSQ4</accession>
<sequence>MRQLILLRFPSLRLTNFLIDALPAQGVGLYGLGSGIKRSCGGQLAPLGEIGYNFRFGA</sequence>
<proteinExistence type="predicted"/>
<gene>
    <name evidence="1" type="ORF">Pla8534_26780</name>
</gene>
<reference evidence="1 2" key="1">
    <citation type="submission" date="2019-02" db="EMBL/GenBank/DDBJ databases">
        <title>Deep-cultivation of Planctomycetes and their phenomic and genomic characterization uncovers novel biology.</title>
        <authorList>
            <person name="Wiegand S."/>
            <person name="Jogler M."/>
            <person name="Boedeker C."/>
            <person name="Pinto D."/>
            <person name="Vollmers J."/>
            <person name="Rivas-Marin E."/>
            <person name="Kohn T."/>
            <person name="Peeters S.H."/>
            <person name="Heuer A."/>
            <person name="Rast P."/>
            <person name="Oberbeckmann S."/>
            <person name="Bunk B."/>
            <person name="Jeske O."/>
            <person name="Meyerdierks A."/>
            <person name="Storesund J.E."/>
            <person name="Kallscheuer N."/>
            <person name="Luecker S."/>
            <person name="Lage O.M."/>
            <person name="Pohl T."/>
            <person name="Merkel B.J."/>
            <person name="Hornburger P."/>
            <person name="Mueller R.-W."/>
            <person name="Bruemmer F."/>
            <person name="Labrenz M."/>
            <person name="Spormann A.M."/>
            <person name="Op den Camp H."/>
            <person name="Overmann J."/>
            <person name="Amann R."/>
            <person name="Jetten M.S.M."/>
            <person name="Mascher T."/>
            <person name="Medema M.H."/>
            <person name="Devos D.P."/>
            <person name="Kaster A.-K."/>
            <person name="Ovreas L."/>
            <person name="Rohde M."/>
            <person name="Galperin M.Y."/>
            <person name="Jogler C."/>
        </authorList>
    </citation>
    <scope>NUCLEOTIDE SEQUENCE [LARGE SCALE GENOMIC DNA]</scope>
    <source>
        <strain evidence="1 2">Pla85_3_4</strain>
    </source>
</reference>
<keyword evidence="2" id="KW-1185">Reference proteome</keyword>
<evidence type="ECO:0000313" key="2">
    <source>
        <dbReference type="Proteomes" id="UP000317648"/>
    </source>
</evidence>
<name>A0A518DSQ4_9BACT</name>
<evidence type="ECO:0000313" key="1">
    <source>
        <dbReference type="EMBL" id="QDU94870.1"/>
    </source>
</evidence>
<dbReference type="AlphaFoldDB" id="A0A518DSQ4"/>